<evidence type="ECO:0000256" key="2">
    <source>
        <dbReference type="ARBA" id="ARBA00008163"/>
    </source>
</evidence>
<evidence type="ECO:0000256" key="7">
    <source>
        <dbReference type="ARBA" id="ARBA00023237"/>
    </source>
</evidence>
<comment type="subcellular location">
    <subcellularLocation>
        <location evidence="1">Cell outer membrane</location>
        <topology evidence="1">Multi-pass membrane protein</topology>
    </subcellularLocation>
</comment>
<reference evidence="8 9" key="1">
    <citation type="submission" date="2018-09" db="EMBL/GenBank/DDBJ databases">
        <title>Metagenome Assembled Genomes from an Advanced Water Purification Facility.</title>
        <authorList>
            <person name="Stamps B.W."/>
            <person name="Spear J.R."/>
        </authorList>
    </citation>
    <scope>NUCLEOTIDE SEQUENCE [LARGE SCALE GENOMIC DNA]</scope>
    <source>
        <strain evidence="8">Bin_52_1</strain>
    </source>
</reference>
<evidence type="ECO:0000256" key="4">
    <source>
        <dbReference type="ARBA" id="ARBA00022692"/>
    </source>
</evidence>
<dbReference type="GO" id="GO:0009279">
    <property type="term" value="C:cell outer membrane"/>
    <property type="evidence" value="ECO:0007669"/>
    <property type="project" value="UniProtKB-SubCell"/>
</dbReference>
<dbReference type="InterPro" id="IPR005017">
    <property type="entry name" value="OMPP1/FadL/TodX"/>
</dbReference>
<dbReference type="AlphaFoldDB" id="A0A5C7W606"/>
<dbReference type="EMBL" id="SSFO01000140">
    <property type="protein sequence ID" value="TXI32669.1"/>
    <property type="molecule type" value="Genomic_DNA"/>
</dbReference>
<protein>
    <submittedName>
        <fullName evidence="8">Uncharacterized protein</fullName>
    </submittedName>
</protein>
<dbReference type="Gene3D" id="2.40.160.60">
    <property type="entry name" value="Outer membrane protein transport protein (OMPP1/FadL/TodX)"/>
    <property type="match status" value="1"/>
</dbReference>
<evidence type="ECO:0000313" key="8">
    <source>
        <dbReference type="EMBL" id="TXI32669.1"/>
    </source>
</evidence>
<evidence type="ECO:0000256" key="3">
    <source>
        <dbReference type="ARBA" id="ARBA00022452"/>
    </source>
</evidence>
<comment type="caution">
    <text evidence="8">The sequence shown here is derived from an EMBL/GenBank/DDBJ whole genome shotgun (WGS) entry which is preliminary data.</text>
</comment>
<keyword evidence="5" id="KW-0732">Signal</keyword>
<name>A0A5C7W606_AQUAC</name>
<evidence type="ECO:0000313" key="9">
    <source>
        <dbReference type="Proteomes" id="UP000321110"/>
    </source>
</evidence>
<gene>
    <name evidence="8" type="ORF">E6Q69_08350</name>
</gene>
<proteinExistence type="inferred from homology"/>
<organism evidence="8 9">
    <name type="scientific">Aquipseudomonas alcaligenes</name>
    <name type="common">Pseudomonas alcaligenes</name>
    <dbReference type="NCBI Taxonomy" id="43263"/>
    <lineage>
        <taxon>Bacteria</taxon>
        <taxon>Pseudomonadati</taxon>
        <taxon>Pseudomonadota</taxon>
        <taxon>Gammaproteobacteria</taxon>
        <taxon>Pseudomonadales</taxon>
        <taxon>Pseudomonadaceae</taxon>
        <taxon>Aquipseudomonas</taxon>
    </lineage>
</organism>
<dbReference type="Proteomes" id="UP000321110">
    <property type="component" value="Unassembled WGS sequence"/>
</dbReference>
<comment type="similarity">
    <text evidence="2">Belongs to the OmpP1/FadL family.</text>
</comment>
<sequence>MLDTITIDMHVPQTLSFSTYHELDMQWTLLASANWQYWSRSGEEGIDLDNNQPKSGALNANFKSTRHLSLGTR</sequence>
<keyword evidence="7" id="KW-0998">Cell outer membrane</keyword>
<evidence type="ECO:0000256" key="6">
    <source>
        <dbReference type="ARBA" id="ARBA00023136"/>
    </source>
</evidence>
<evidence type="ECO:0000256" key="1">
    <source>
        <dbReference type="ARBA" id="ARBA00004571"/>
    </source>
</evidence>
<accession>A0A5C7W606</accession>
<keyword evidence="6" id="KW-0472">Membrane</keyword>
<dbReference type="Pfam" id="PF03349">
    <property type="entry name" value="Toluene_X"/>
    <property type="match status" value="1"/>
</dbReference>
<keyword evidence="4" id="KW-0812">Transmembrane</keyword>
<evidence type="ECO:0000256" key="5">
    <source>
        <dbReference type="ARBA" id="ARBA00022729"/>
    </source>
</evidence>
<keyword evidence="3" id="KW-1134">Transmembrane beta strand</keyword>